<reference evidence="4" key="1">
    <citation type="submission" date="2021-06" db="EMBL/GenBank/DDBJ databases">
        <authorList>
            <person name="Kallberg Y."/>
            <person name="Tangrot J."/>
            <person name="Rosling A."/>
        </authorList>
    </citation>
    <scope>NUCLEOTIDE SEQUENCE</scope>
    <source>
        <strain evidence="4">AZ414A</strain>
    </source>
</reference>
<gene>
    <name evidence="4" type="ORF">DEBURN_LOCUS7734</name>
</gene>
<sequence length="130" mass="15278">MTKNIGNLYNTIFNHPKSSVDKEIKLFVQEFESNRNGRETENLKKSIAYAQDAPNKYENGISLLNKKLDKRREFLREQENAKNKLDQEFKLKEQELISEYRLMMEEALRGVDNFSVISSSSGNSEYKFEE</sequence>
<organism evidence="4 5">
    <name type="scientific">Diversispora eburnea</name>
    <dbReference type="NCBI Taxonomy" id="1213867"/>
    <lineage>
        <taxon>Eukaryota</taxon>
        <taxon>Fungi</taxon>
        <taxon>Fungi incertae sedis</taxon>
        <taxon>Mucoromycota</taxon>
        <taxon>Glomeromycotina</taxon>
        <taxon>Glomeromycetes</taxon>
        <taxon>Diversisporales</taxon>
        <taxon>Diversisporaceae</taxon>
        <taxon>Diversispora</taxon>
    </lineage>
</organism>
<dbReference type="Pfam" id="PF14942">
    <property type="entry name" value="Muted"/>
    <property type="match status" value="1"/>
</dbReference>
<dbReference type="GO" id="GO:0030133">
    <property type="term" value="C:transport vesicle"/>
    <property type="evidence" value="ECO:0007669"/>
    <property type="project" value="InterPro"/>
</dbReference>
<dbReference type="AlphaFoldDB" id="A0A9N9FW06"/>
<evidence type="ECO:0000256" key="1">
    <source>
        <dbReference type="ARBA" id="ARBA00010754"/>
    </source>
</evidence>
<comment type="similarity">
    <text evidence="1">Belongs to the BLOC1S5 family.</text>
</comment>
<proteinExistence type="inferred from homology"/>
<comment type="caution">
    <text evidence="4">The sequence shown here is derived from an EMBL/GenBank/DDBJ whole genome shotgun (WGS) entry which is preliminary data.</text>
</comment>
<evidence type="ECO:0000256" key="2">
    <source>
        <dbReference type="ARBA" id="ARBA00019580"/>
    </source>
</evidence>
<dbReference type="EMBL" id="CAJVPK010000991">
    <property type="protein sequence ID" value="CAG8564070.1"/>
    <property type="molecule type" value="Genomic_DNA"/>
</dbReference>
<dbReference type="Proteomes" id="UP000789706">
    <property type="component" value="Unassembled WGS sequence"/>
</dbReference>
<protein>
    <recommendedName>
        <fullName evidence="2">Biogenesis of lysosome-related organelles complex 1 subunit 5</fullName>
    </recommendedName>
</protein>
<keyword evidence="3" id="KW-0175">Coiled coil</keyword>
<dbReference type="InterPro" id="IPR017243">
    <property type="entry name" value="Bloc1s5"/>
</dbReference>
<evidence type="ECO:0000313" key="4">
    <source>
        <dbReference type="EMBL" id="CAG8564070.1"/>
    </source>
</evidence>
<feature type="coiled-coil region" evidence="3">
    <location>
        <begin position="64"/>
        <end position="95"/>
    </location>
</feature>
<dbReference type="GO" id="GO:0031083">
    <property type="term" value="C:BLOC-1 complex"/>
    <property type="evidence" value="ECO:0007669"/>
    <property type="project" value="InterPro"/>
</dbReference>
<evidence type="ECO:0000256" key="3">
    <source>
        <dbReference type="SAM" id="Coils"/>
    </source>
</evidence>
<dbReference type="OrthoDB" id="2378357at2759"/>
<name>A0A9N9FW06_9GLOM</name>
<evidence type="ECO:0000313" key="5">
    <source>
        <dbReference type="Proteomes" id="UP000789706"/>
    </source>
</evidence>
<keyword evidence="5" id="KW-1185">Reference proteome</keyword>
<accession>A0A9N9FW06</accession>